<keyword evidence="1" id="KW-0723">Serine/threonine-protein kinase</keyword>
<evidence type="ECO:0000313" key="2">
    <source>
        <dbReference type="Proteomes" id="UP000824988"/>
    </source>
</evidence>
<dbReference type="PANTHER" id="PTHR37171">
    <property type="entry name" value="SERINE/THREONINE-PROTEIN KINASE YRZF-RELATED"/>
    <property type="match status" value="1"/>
</dbReference>
<keyword evidence="1" id="KW-0808">Transferase</keyword>
<reference evidence="1" key="1">
    <citation type="submission" date="2019-06" db="EMBL/GenBank/DDBJ databases">
        <title>Complete genome sequence of Methylogaea oryzae strain JCM16910.</title>
        <authorList>
            <person name="Asakawa S."/>
        </authorList>
    </citation>
    <scope>NUCLEOTIDE SEQUENCE</scope>
    <source>
        <strain evidence="1">E10</strain>
    </source>
</reference>
<name>A0A8D5AJ36_9GAMM</name>
<accession>A0A8D5AJ36</accession>
<dbReference type="EMBL" id="AP019782">
    <property type="protein sequence ID" value="BBL69631.1"/>
    <property type="molecule type" value="Genomic_DNA"/>
</dbReference>
<protein>
    <submittedName>
        <fullName evidence="1">Serine/threonine protein kinase</fullName>
    </submittedName>
</protein>
<dbReference type="PANTHER" id="PTHR37171:SF1">
    <property type="entry name" value="SERINE_THREONINE-PROTEIN KINASE YRZF-RELATED"/>
    <property type="match status" value="1"/>
</dbReference>
<dbReference type="InterPro" id="IPR052396">
    <property type="entry name" value="Meiotic_Drive_Suppr_Kinase"/>
</dbReference>
<proteinExistence type="predicted"/>
<keyword evidence="2" id="KW-1185">Reference proteome</keyword>
<dbReference type="AlphaFoldDB" id="A0A8D5AJ36"/>
<dbReference type="GO" id="GO:0004674">
    <property type="term" value="F:protein serine/threonine kinase activity"/>
    <property type="evidence" value="ECO:0007669"/>
    <property type="project" value="UniProtKB-KW"/>
</dbReference>
<dbReference type="Pfam" id="PF06293">
    <property type="entry name" value="Kdo"/>
    <property type="match status" value="2"/>
</dbReference>
<sequence>MTPLLTIADLRRAGRDLAAPFRFALEAVTLPQEMEILEIHRLLPGKRLTAKARWCGLTVLVKLFFDRSGYQRHWHREAAGLAAMLQGGVATPRILGQAENRSQRAAVVVTEYLAEARTLADLPDDSPERAAAMAASLALLAQMHAAGLEQRDIHPGNFLWTGGGVHAVDGDSVLTHPAPLAAAPALENLALFLAQFTPSQTEALTPLEHYAPAPAIDAAALDLAVRRHRDNRWRDYAGKLLRNCTEIRCLERWNGFQALRRDCDDEPLRGLLADPDRYIAEAELLKDGNSSTVALVRLPGRNVVVKRYNIKNWRHRLSRCWRPSRARHSWINAHRLRFLGIATPQPIAFLERRFGPWRGTAYYVAEHVSGDPLGAKLTHKAQPKIAEPVARLIGQLFRAQLLHGDMKASNILCHHGRPYVLDLDAMTWIANQDRFLRAYGNDRQRFLANWPDNSPVRQWFDANLPRAEQP</sequence>
<dbReference type="KEGG" id="moz:MoryE10_02370"/>
<evidence type="ECO:0000313" key="1">
    <source>
        <dbReference type="EMBL" id="BBL69631.1"/>
    </source>
</evidence>
<dbReference type="Proteomes" id="UP000824988">
    <property type="component" value="Chromosome"/>
</dbReference>
<dbReference type="RefSeq" id="WP_221047977.1">
    <property type="nucleotide sequence ID" value="NZ_AP019782.1"/>
</dbReference>
<organism evidence="1 2">
    <name type="scientific">Methylogaea oryzae</name>
    <dbReference type="NCBI Taxonomy" id="1295382"/>
    <lineage>
        <taxon>Bacteria</taxon>
        <taxon>Pseudomonadati</taxon>
        <taxon>Pseudomonadota</taxon>
        <taxon>Gammaproteobacteria</taxon>
        <taxon>Methylococcales</taxon>
        <taxon>Methylococcaceae</taxon>
        <taxon>Methylogaea</taxon>
    </lineage>
</organism>
<keyword evidence="1" id="KW-0418">Kinase</keyword>
<gene>
    <name evidence="1" type="ORF">MoryE10_02370</name>
</gene>